<evidence type="ECO:0000313" key="2">
    <source>
        <dbReference type="Proteomes" id="UP000724874"/>
    </source>
</evidence>
<dbReference type="AlphaFoldDB" id="A0A9P5NHK4"/>
<dbReference type="Proteomes" id="UP000724874">
    <property type="component" value="Unassembled WGS sequence"/>
</dbReference>
<comment type="caution">
    <text evidence="1">The sequence shown here is derived from an EMBL/GenBank/DDBJ whole genome shotgun (WGS) entry which is preliminary data.</text>
</comment>
<protein>
    <submittedName>
        <fullName evidence="1">Uncharacterized protein</fullName>
    </submittedName>
</protein>
<proteinExistence type="predicted"/>
<accession>A0A9P5NHK4</accession>
<organism evidence="1 2">
    <name type="scientific">Gymnopilus junonius</name>
    <name type="common">Spectacular rustgill mushroom</name>
    <name type="synonym">Gymnopilus spectabilis subsp. junonius</name>
    <dbReference type="NCBI Taxonomy" id="109634"/>
    <lineage>
        <taxon>Eukaryota</taxon>
        <taxon>Fungi</taxon>
        <taxon>Dikarya</taxon>
        <taxon>Basidiomycota</taxon>
        <taxon>Agaricomycotina</taxon>
        <taxon>Agaricomycetes</taxon>
        <taxon>Agaricomycetidae</taxon>
        <taxon>Agaricales</taxon>
        <taxon>Agaricineae</taxon>
        <taxon>Hymenogastraceae</taxon>
        <taxon>Gymnopilus</taxon>
    </lineage>
</organism>
<reference evidence="1" key="1">
    <citation type="submission" date="2020-11" db="EMBL/GenBank/DDBJ databases">
        <authorList>
            <consortium name="DOE Joint Genome Institute"/>
            <person name="Ahrendt S."/>
            <person name="Riley R."/>
            <person name="Andreopoulos W."/>
            <person name="LaButti K."/>
            <person name="Pangilinan J."/>
            <person name="Ruiz-duenas F.J."/>
            <person name="Barrasa J.M."/>
            <person name="Sanchez-Garcia M."/>
            <person name="Camarero S."/>
            <person name="Miyauchi S."/>
            <person name="Serrano A."/>
            <person name="Linde D."/>
            <person name="Babiker R."/>
            <person name="Drula E."/>
            <person name="Ayuso-Fernandez I."/>
            <person name="Pacheco R."/>
            <person name="Padilla G."/>
            <person name="Ferreira P."/>
            <person name="Barriuso J."/>
            <person name="Kellner H."/>
            <person name="Castanera R."/>
            <person name="Alfaro M."/>
            <person name="Ramirez L."/>
            <person name="Pisabarro A.G."/>
            <person name="Kuo A."/>
            <person name="Tritt A."/>
            <person name="Lipzen A."/>
            <person name="He G."/>
            <person name="Yan M."/>
            <person name="Ng V."/>
            <person name="Cullen D."/>
            <person name="Martin F."/>
            <person name="Rosso M.-N."/>
            <person name="Henrissat B."/>
            <person name="Hibbett D."/>
            <person name="Martinez A.T."/>
            <person name="Grigoriev I.V."/>
        </authorList>
    </citation>
    <scope>NUCLEOTIDE SEQUENCE</scope>
    <source>
        <strain evidence="1">AH 44721</strain>
    </source>
</reference>
<sequence length="132" mass="14567">MGCRLLCVSFAIRNFLTVHLQMVGYLAHRADRFVKAYHHSLFISACSSFHLVALIVSVKLSSLGFQPALQPQTEGGSARPSRTLFGITCFTSSSLSLCGKACSSQHVPHLRILYCIRSHSFGKHTKTKSKKI</sequence>
<keyword evidence="2" id="KW-1185">Reference proteome</keyword>
<gene>
    <name evidence="1" type="ORF">CPB84DRAFT_1788116</name>
</gene>
<evidence type="ECO:0000313" key="1">
    <source>
        <dbReference type="EMBL" id="KAF8885675.1"/>
    </source>
</evidence>
<dbReference type="EMBL" id="JADNYJ010000100">
    <property type="protein sequence ID" value="KAF8885675.1"/>
    <property type="molecule type" value="Genomic_DNA"/>
</dbReference>
<name>A0A9P5NHK4_GYMJU</name>